<dbReference type="InterPro" id="IPR001107">
    <property type="entry name" value="Band_7"/>
</dbReference>
<comment type="subcellular location">
    <subcellularLocation>
        <location evidence="1">Membrane</location>
        <topology evidence="1">Single-pass membrane protein</topology>
    </subcellularLocation>
</comment>
<feature type="transmembrane region" description="Helical" evidence="2">
    <location>
        <begin position="65"/>
        <end position="85"/>
    </location>
</feature>
<dbReference type="KEGG" id="amf:AMF_709"/>
<dbReference type="PANTHER" id="PTHR43446:SF1">
    <property type="entry name" value="BAND 7 DOMAIN-CONTAINING PROTEIN"/>
    <property type="match status" value="1"/>
</dbReference>
<dbReference type="EMBL" id="CP001079">
    <property type="protein sequence ID" value="ACM49545.1"/>
    <property type="molecule type" value="Genomic_DNA"/>
</dbReference>
<name>B9KJ83_ANAMF</name>
<dbReference type="SMART" id="SM00244">
    <property type="entry name" value="PHB"/>
    <property type="match status" value="1"/>
</dbReference>
<dbReference type="HOGENOM" id="CLU_053998_0_0_5"/>
<organism evidence="4 5">
    <name type="scientific">Anaplasma marginale (strain Florida)</name>
    <dbReference type="NCBI Taxonomy" id="320483"/>
    <lineage>
        <taxon>Bacteria</taxon>
        <taxon>Pseudomonadati</taxon>
        <taxon>Pseudomonadota</taxon>
        <taxon>Alphaproteobacteria</taxon>
        <taxon>Rickettsiales</taxon>
        <taxon>Anaplasmataceae</taxon>
        <taxon>Anaplasma</taxon>
    </lineage>
</organism>
<evidence type="ECO:0000256" key="1">
    <source>
        <dbReference type="ARBA" id="ARBA00004167"/>
    </source>
</evidence>
<keyword evidence="2" id="KW-0812">Transmembrane</keyword>
<keyword evidence="2" id="KW-0472">Membrane</keyword>
<dbReference type="eggNOG" id="COG0330">
    <property type="taxonomic scope" value="Bacteria"/>
</dbReference>
<feature type="transmembrane region" description="Helical" evidence="2">
    <location>
        <begin position="39"/>
        <end position="58"/>
    </location>
</feature>
<accession>B9KJ83</accession>
<proteinExistence type="predicted"/>
<dbReference type="Gene3D" id="3.30.479.30">
    <property type="entry name" value="Band 7 domain"/>
    <property type="match status" value="1"/>
</dbReference>
<reference evidence="4 5" key="1">
    <citation type="journal article" date="2009" name="BMC Genomics">
        <title>Conservation in the face of diversity: multistrain analysis of an intracellular bacterium.</title>
        <authorList>
            <person name="Dark M.J."/>
            <person name="Herndon D.R."/>
            <person name="Kappmeyer L.S."/>
            <person name="Gonzales M.P."/>
            <person name="Nordeen E."/>
            <person name="Palmer G.H."/>
            <person name="Knowles D.P. Jr."/>
            <person name="Brayton K.A."/>
        </authorList>
    </citation>
    <scope>NUCLEOTIDE SEQUENCE [LARGE SCALE GENOMIC DNA]</scope>
    <source>
        <strain evidence="4 5">Florida</strain>
    </source>
</reference>
<dbReference type="PANTHER" id="PTHR43446">
    <property type="entry name" value="MEMBRANE PROTEIN-RELATED"/>
    <property type="match status" value="1"/>
</dbReference>
<feature type="domain" description="Band 7" evidence="3">
    <location>
        <begin position="81"/>
        <end position="243"/>
    </location>
</feature>
<dbReference type="Pfam" id="PF01145">
    <property type="entry name" value="Band_7"/>
    <property type="match status" value="1"/>
</dbReference>
<dbReference type="STRING" id="320483.AMF_709"/>
<protein>
    <submittedName>
        <fullName evidence="4">HFLK protein (HflK)</fullName>
    </submittedName>
</protein>
<keyword evidence="5" id="KW-1185">Reference proteome</keyword>
<dbReference type="CDD" id="cd03402">
    <property type="entry name" value="SPFH_like_u2"/>
    <property type="match status" value="1"/>
</dbReference>
<evidence type="ECO:0000256" key="2">
    <source>
        <dbReference type="SAM" id="Phobius"/>
    </source>
</evidence>
<dbReference type="Proteomes" id="UP000007307">
    <property type="component" value="Chromosome"/>
</dbReference>
<keyword evidence="2" id="KW-1133">Transmembrane helix</keyword>
<evidence type="ECO:0000313" key="5">
    <source>
        <dbReference type="Proteomes" id="UP000007307"/>
    </source>
</evidence>
<gene>
    <name evidence="4" type="primary">hflK</name>
    <name evidence="4" type="ordered locus">AMF_709</name>
</gene>
<dbReference type="GO" id="GO:0016020">
    <property type="term" value="C:membrane"/>
    <property type="evidence" value="ECO:0007669"/>
    <property type="project" value="UniProtKB-SubCell"/>
</dbReference>
<evidence type="ECO:0000313" key="4">
    <source>
        <dbReference type="EMBL" id="ACM49545.1"/>
    </source>
</evidence>
<dbReference type="SUPFAM" id="SSF117892">
    <property type="entry name" value="Band 7/SPFH domain"/>
    <property type="match status" value="1"/>
</dbReference>
<dbReference type="AlphaFoldDB" id="B9KJ83"/>
<sequence>MHKTVLGGLMQKDGGKRNGVASSSVRNIENKNLLCFNGYSVIGVMLISLAGLGIGCLVSDFSLPFLGAMGILTVIGSLLPSGFFINGPNEAKVVEFFGEYIGTSFGMGLRFTVPFSAKRSVSLKIESTNTSVMKVNDADGNPIEIAAAVVWRVVCPAKACFNIENYQSFISVQGETALRELAGSYPYDSNSAVSLRQNSTEISQKLRAILQSRMGIVGIEVEDARISHLAYSSEIAQVMLRRQQAKAISEARVYIVKNAVNMVDEVLSHLEAKHGIDLTDDRKLKFVSNLLVALVSESETQPVISVE</sequence>
<dbReference type="InterPro" id="IPR036013">
    <property type="entry name" value="Band_7/SPFH_dom_sf"/>
</dbReference>
<evidence type="ECO:0000259" key="3">
    <source>
        <dbReference type="SMART" id="SM00244"/>
    </source>
</evidence>